<dbReference type="InterPro" id="IPR033749">
    <property type="entry name" value="Polyprenyl_synt_CS"/>
</dbReference>
<reference evidence="8 9" key="1">
    <citation type="submission" date="2023-04" db="EMBL/GenBank/DDBJ databases">
        <title>Funneling lignin-derived compounds into biodiesel using alkali-halophilic Citricoccus sp. P2.</title>
        <authorList>
            <person name="Luo C.-B."/>
        </authorList>
    </citation>
    <scope>NUCLEOTIDE SEQUENCE [LARGE SCALE GENOMIC DNA]</scope>
    <source>
        <strain evidence="8 9">P2</strain>
    </source>
</reference>
<keyword evidence="3 6" id="KW-0808">Transferase</keyword>
<keyword evidence="5" id="KW-0460">Magnesium</keyword>
<keyword evidence="7" id="KW-0175">Coiled coil</keyword>
<dbReference type="Proteomes" id="UP001219037">
    <property type="component" value="Chromosome"/>
</dbReference>
<dbReference type="InterPro" id="IPR008949">
    <property type="entry name" value="Isoprenoid_synthase_dom_sf"/>
</dbReference>
<keyword evidence="4" id="KW-0479">Metal-binding</keyword>
<name>A0ABY8H526_9MICC</name>
<dbReference type="SFLD" id="SFLDG01017">
    <property type="entry name" value="Polyprenyl_Transferase_Like"/>
    <property type="match status" value="1"/>
</dbReference>
<dbReference type="EMBL" id="CP121252">
    <property type="protein sequence ID" value="WFP15944.1"/>
    <property type="molecule type" value="Genomic_DNA"/>
</dbReference>
<dbReference type="RefSeq" id="WP_278157112.1">
    <property type="nucleotide sequence ID" value="NZ_CP121252.1"/>
</dbReference>
<dbReference type="CDD" id="cd00685">
    <property type="entry name" value="Trans_IPPS_HT"/>
    <property type="match status" value="1"/>
</dbReference>
<evidence type="ECO:0000256" key="3">
    <source>
        <dbReference type="ARBA" id="ARBA00022679"/>
    </source>
</evidence>
<sequence>MSSATDDAAGLAATLSLPPGFDALEEHEQLVSALVDSLSVIEDELAAALTNADRLADDVSRHLLDAGGKRVRPLLTVLASLLADPNVAAGTTVQISPQVRRVATVMELTHLATLYHDDVMDEAELRRGAPTAHRQWSNLVAILAGDLIFARASLGMSEMGYDSIKVHAETFEALVMGQLWETVGPQDDEDPLAHYLKVINGKTASLISASAGLGALHGGSDKTTIEIMKAYGDYVGMAFQLADDIIDLTAEQANSGKIPGTDLRERVATLPVLLLRQSAQNGDDDAVAALELVDGPLETDEQLDAAVQAVKSHPVIDEAWSLTRAWAARAKQALEPLEPTPVTEALAQFADYVVHRNG</sequence>
<dbReference type="SUPFAM" id="SSF48576">
    <property type="entry name" value="Terpenoid synthases"/>
    <property type="match status" value="1"/>
</dbReference>
<proteinExistence type="inferred from homology"/>
<evidence type="ECO:0000256" key="4">
    <source>
        <dbReference type="ARBA" id="ARBA00022723"/>
    </source>
</evidence>
<dbReference type="InterPro" id="IPR000092">
    <property type="entry name" value="Polyprenyl_synt"/>
</dbReference>
<evidence type="ECO:0000256" key="6">
    <source>
        <dbReference type="RuleBase" id="RU004466"/>
    </source>
</evidence>
<keyword evidence="9" id="KW-1185">Reference proteome</keyword>
<dbReference type="SFLD" id="SFLDS00005">
    <property type="entry name" value="Isoprenoid_Synthase_Type_I"/>
    <property type="match status" value="1"/>
</dbReference>
<dbReference type="Pfam" id="PF00348">
    <property type="entry name" value="polyprenyl_synt"/>
    <property type="match status" value="1"/>
</dbReference>
<evidence type="ECO:0000313" key="9">
    <source>
        <dbReference type="Proteomes" id="UP001219037"/>
    </source>
</evidence>
<evidence type="ECO:0000256" key="1">
    <source>
        <dbReference type="ARBA" id="ARBA00001946"/>
    </source>
</evidence>
<evidence type="ECO:0000313" key="8">
    <source>
        <dbReference type="EMBL" id="WFP15944.1"/>
    </source>
</evidence>
<dbReference type="PANTHER" id="PTHR12001">
    <property type="entry name" value="GERANYLGERANYL PYROPHOSPHATE SYNTHASE"/>
    <property type="match status" value="1"/>
</dbReference>
<comment type="similarity">
    <text evidence="2 6">Belongs to the FPP/GGPP synthase family.</text>
</comment>
<protein>
    <submittedName>
        <fullName evidence="8">Polyprenyl synthetase family protein</fullName>
    </submittedName>
</protein>
<feature type="coiled-coil region" evidence="7">
    <location>
        <begin position="24"/>
        <end position="58"/>
    </location>
</feature>
<dbReference type="Gene3D" id="1.10.600.10">
    <property type="entry name" value="Farnesyl Diphosphate Synthase"/>
    <property type="match status" value="1"/>
</dbReference>
<evidence type="ECO:0000256" key="5">
    <source>
        <dbReference type="ARBA" id="ARBA00022842"/>
    </source>
</evidence>
<dbReference type="PROSITE" id="PS00444">
    <property type="entry name" value="POLYPRENYL_SYNTHASE_2"/>
    <property type="match status" value="1"/>
</dbReference>
<evidence type="ECO:0000256" key="2">
    <source>
        <dbReference type="ARBA" id="ARBA00006706"/>
    </source>
</evidence>
<dbReference type="PANTHER" id="PTHR12001:SF69">
    <property type="entry name" value="ALL TRANS-POLYPRENYL-DIPHOSPHATE SYNTHASE PDSS1"/>
    <property type="match status" value="1"/>
</dbReference>
<comment type="cofactor">
    <cofactor evidence="1">
        <name>Mg(2+)</name>
        <dbReference type="ChEBI" id="CHEBI:18420"/>
    </cofactor>
</comment>
<accession>A0ABY8H526</accession>
<gene>
    <name evidence="8" type="ORF">P8192_11145</name>
</gene>
<evidence type="ECO:0000256" key="7">
    <source>
        <dbReference type="SAM" id="Coils"/>
    </source>
</evidence>
<organism evidence="8 9">
    <name type="scientific">Citricoccus muralis</name>
    <dbReference type="NCBI Taxonomy" id="169134"/>
    <lineage>
        <taxon>Bacteria</taxon>
        <taxon>Bacillati</taxon>
        <taxon>Actinomycetota</taxon>
        <taxon>Actinomycetes</taxon>
        <taxon>Micrococcales</taxon>
        <taxon>Micrococcaceae</taxon>
        <taxon>Citricoccus</taxon>
    </lineage>
</organism>